<accession>A0A2I0I842</accession>
<evidence type="ECO:0000256" key="1">
    <source>
        <dbReference type="SAM" id="MobiDB-lite"/>
    </source>
</evidence>
<dbReference type="Proteomes" id="UP000233551">
    <property type="component" value="Unassembled WGS sequence"/>
</dbReference>
<protein>
    <recommendedName>
        <fullName evidence="4">Retrotransposon gag domain-containing protein</fullName>
    </recommendedName>
</protein>
<sequence>MGPALDWFITLKGEDIPTWVDLSQKFLDQYCFCAETPPTLLELSTIEMKENQAFEAYATEWRGKAAKHIPSINEIQQVQLFHSTLKGVYYSHLLSHASSFFELIEAGKKLDMGIKLGRIEGPTSKKEGEASKKQAVGSSRRTKDATVSAINPGHQPP</sequence>
<evidence type="ECO:0000313" key="2">
    <source>
        <dbReference type="EMBL" id="PKI40157.1"/>
    </source>
</evidence>
<feature type="region of interest" description="Disordered" evidence="1">
    <location>
        <begin position="119"/>
        <end position="157"/>
    </location>
</feature>
<keyword evidence="3" id="KW-1185">Reference proteome</keyword>
<dbReference type="AlphaFoldDB" id="A0A2I0I842"/>
<reference evidence="2 3" key="1">
    <citation type="submission" date="2017-11" db="EMBL/GenBank/DDBJ databases">
        <title>De-novo sequencing of pomegranate (Punica granatum L.) genome.</title>
        <authorList>
            <person name="Akparov Z."/>
            <person name="Amiraslanov A."/>
            <person name="Hajiyeva S."/>
            <person name="Abbasov M."/>
            <person name="Kaur K."/>
            <person name="Hamwieh A."/>
            <person name="Solovyev V."/>
            <person name="Salamov A."/>
            <person name="Braich B."/>
            <person name="Kosarev P."/>
            <person name="Mahmoud A."/>
            <person name="Hajiyev E."/>
            <person name="Babayeva S."/>
            <person name="Izzatullayeva V."/>
            <person name="Mammadov A."/>
            <person name="Mammadov A."/>
            <person name="Sharifova S."/>
            <person name="Ojaghi J."/>
            <person name="Eynullazada K."/>
            <person name="Bayramov B."/>
            <person name="Abdulazimova A."/>
            <person name="Shahmuradov I."/>
        </authorList>
    </citation>
    <scope>NUCLEOTIDE SEQUENCE [LARGE SCALE GENOMIC DNA]</scope>
    <source>
        <strain evidence="3">cv. AG2017</strain>
        <tissue evidence="2">Leaf</tissue>
    </source>
</reference>
<feature type="compositionally biased region" description="Basic and acidic residues" evidence="1">
    <location>
        <begin position="123"/>
        <end position="132"/>
    </location>
</feature>
<gene>
    <name evidence="2" type="ORF">CRG98_039453</name>
</gene>
<evidence type="ECO:0008006" key="4">
    <source>
        <dbReference type="Google" id="ProtNLM"/>
    </source>
</evidence>
<dbReference type="EMBL" id="PGOL01003659">
    <property type="protein sequence ID" value="PKI40157.1"/>
    <property type="molecule type" value="Genomic_DNA"/>
</dbReference>
<name>A0A2I0I842_PUNGR</name>
<comment type="caution">
    <text evidence="2">The sequence shown here is derived from an EMBL/GenBank/DDBJ whole genome shotgun (WGS) entry which is preliminary data.</text>
</comment>
<proteinExistence type="predicted"/>
<organism evidence="2 3">
    <name type="scientific">Punica granatum</name>
    <name type="common">Pomegranate</name>
    <dbReference type="NCBI Taxonomy" id="22663"/>
    <lineage>
        <taxon>Eukaryota</taxon>
        <taxon>Viridiplantae</taxon>
        <taxon>Streptophyta</taxon>
        <taxon>Embryophyta</taxon>
        <taxon>Tracheophyta</taxon>
        <taxon>Spermatophyta</taxon>
        <taxon>Magnoliopsida</taxon>
        <taxon>eudicotyledons</taxon>
        <taxon>Gunneridae</taxon>
        <taxon>Pentapetalae</taxon>
        <taxon>rosids</taxon>
        <taxon>malvids</taxon>
        <taxon>Myrtales</taxon>
        <taxon>Lythraceae</taxon>
        <taxon>Punica</taxon>
    </lineage>
</organism>
<evidence type="ECO:0000313" key="3">
    <source>
        <dbReference type="Proteomes" id="UP000233551"/>
    </source>
</evidence>